<dbReference type="InterPro" id="IPR016024">
    <property type="entry name" value="ARM-type_fold"/>
</dbReference>
<organism evidence="8 9">
    <name type="scientific">Laetiporus sulphureus 93-53</name>
    <dbReference type="NCBI Taxonomy" id="1314785"/>
    <lineage>
        <taxon>Eukaryota</taxon>
        <taxon>Fungi</taxon>
        <taxon>Dikarya</taxon>
        <taxon>Basidiomycota</taxon>
        <taxon>Agaricomycotina</taxon>
        <taxon>Agaricomycetes</taxon>
        <taxon>Polyporales</taxon>
        <taxon>Laetiporus</taxon>
    </lineage>
</organism>
<dbReference type="GO" id="GO:0006606">
    <property type="term" value="P:protein import into nucleus"/>
    <property type="evidence" value="ECO:0007669"/>
    <property type="project" value="TreeGrafter"/>
</dbReference>
<gene>
    <name evidence="8" type="ORF">LAESUDRAFT_451441</name>
</gene>
<dbReference type="FunCoup" id="A0A165BX52">
    <property type="interactions" value="213"/>
</dbReference>
<keyword evidence="9" id="KW-1185">Reference proteome</keyword>
<keyword evidence="4" id="KW-0813">Transport</keyword>
<sequence>MSAVLPVLSQDDVDRAAQLIQQAYAPLNNVSPGDQRLLQQELFDIQKRPEAWGLVIPFLQHADPNVQFFGAHTAQVKIARDWESFPPDRVLGLRDTLVDLTGRAIVAGRSKVILRKLFVAITSLALKICPGSNSQWPDWLISSVNTMLALGASNEHLLDFLAIAAEEVESADLLTPNKSQMQRTLLDTVPMVVQAIIACITLPEARNSPKQLASALKCIQAWLSILPGSDLTPLIPLLIALLSPISTQTSPLEFDDDIFGVASETLQEIMARSSLSDGSGSHTLTEPLLLWFNHYGGQIVQDTLSAGFVDTVSHSFCQLLVAVGDHSTLYLAANIASPNLPAPLPPPPSPISFPAPATPTKSHLVQNFLRLIMAYTGLPGYYAADEEESELTLGFWYLFQEALWNAEYEQEFEGSDINADVVDSGKDKDEQAELRVAKAVYRELVEVLRRKVTWPEIPQLRSWPRDQRDKFQAYRRDVGDTLINAYYILRSDLLAYYVNDISERLSSKQAQQGWEEIEATLHCVMTVQEAVPLEDNPHLRRLFGPDILGRLPVTGRDRVRRTTLLLIGSYSSWFTTQPDRSSSSLLMNAISYVVAALSEPSLCLPAANALRDLCDANRTYLAPHIAAFGELHARIAGIPDSEKSKVLQSIASVIQALPPEEAIPPVEAIVNPIVSKLFATLESSPQLPDEARLLIMQQLQTISGVAQGLTRTPDSLLILDESPDTQEEAKRMRLARDDPRMVKMRETILDAIRRTMQLWSTDAAISDALSSLFKAITALPSDITILSLPPMPLLELVCMAAQRQLTAVWLSLATMLIALLDPQSLIPTTFKSVPDGEASQAVVNVLNVLLHTTFSMLGQPGAMEENPDIVQGFFYCMNTVAQHFVATFYQLPPELFNALMQCAITSLALQERYSLVAACTFLVTLTNRTCSLDELSEAKQMIAQTHGRSIMKALLNDFAGAAPRSATQNLIELLSALVMRFPAESKVWMTEILHHDEFADSKANSQAKDKFIKAVLGSRNMKRIREAAQQFSLIARGLADSSFGYASVTM</sequence>
<reference evidence="8 9" key="1">
    <citation type="journal article" date="2016" name="Mol. Biol. Evol.">
        <title>Comparative Genomics of Early-Diverging Mushroom-Forming Fungi Provides Insights into the Origins of Lignocellulose Decay Capabilities.</title>
        <authorList>
            <person name="Nagy L.G."/>
            <person name="Riley R."/>
            <person name="Tritt A."/>
            <person name="Adam C."/>
            <person name="Daum C."/>
            <person name="Floudas D."/>
            <person name="Sun H."/>
            <person name="Yadav J.S."/>
            <person name="Pangilinan J."/>
            <person name="Larsson K.H."/>
            <person name="Matsuura K."/>
            <person name="Barry K."/>
            <person name="Labutti K."/>
            <person name="Kuo R."/>
            <person name="Ohm R.A."/>
            <person name="Bhattacharya S.S."/>
            <person name="Shirouzu T."/>
            <person name="Yoshinaga Y."/>
            <person name="Martin F.M."/>
            <person name="Grigoriev I.V."/>
            <person name="Hibbett D.S."/>
        </authorList>
    </citation>
    <scope>NUCLEOTIDE SEQUENCE [LARGE SCALE GENOMIC DNA]</scope>
    <source>
        <strain evidence="8 9">93-53</strain>
    </source>
</reference>
<comment type="similarity">
    <text evidence="2">Belongs to the importin beta family.</text>
</comment>
<dbReference type="Pfam" id="PF08389">
    <property type="entry name" value="Xpo1"/>
    <property type="match status" value="1"/>
</dbReference>
<evidence type="ECO:0000313" key="9">
    <source>
        <dbReference type="Proteomes" id="UP000076871"/>
    </source>
</evidence>
<dbReference type="GO" id="GO:0005634">
    <property type="term" value="C:nucleus"/>
    <property type="evidence" value="ECO:0007669"/>
    <property type="project" value="UniProtKB-SubCell"/>
</dbReference>
<dbReference type="GeneID" id="63819552"/>
<accession>A0A165BX52</accession>
<proteinExistence type="inferred from homology"/>
<evidence type="ECO:0000256" key="5">
    <source>
        <dbReference type="ARBA" id="ARBA00022737"/>
    </source>
</evidence>
<dbReference type="InterPro" id="IPR040520">
    <property type="entry name" value="Importin_rep_3"/>
</dbReference>
<dbReference type="InterPro" id="IPR011989">
    <property type="entry name" value="ARM-like"/>
</dbReference>
<protein>
    <recommendedName>
        <fullName evidence="3">Importin-13</fullName>
    </recommendedName>
</protein>
<dbReference type="EMBL" id="KV427659">
    <property type="protein sequence ID" value="KZT01812.1"/>
    <property type="molecule type" value="Genomic_DNA"/>
</dbReference>
<dbReference type="InterPro" id="IPR051345">
    <property type="entry name" value="Importin_beta-like_NTR"/>
</dbReference>
<keyword evidence="5" id="KW-0677">Repeat</keyword>
<evidence type="ECO:0000259" key="7">
    <source>
        <dbReference type="Pfam" id="PF08389"/>
    </source>
</evidence>
<dbReference type="Pfam" id="PF18806">
    <property type="entry name" value="Importin_rep_3"/>
    <property type="match status" value="1"/>
</dbReference>
<keyword evidence="6" id="KW-0539">Nucleus</keyword>
<dbReference type="SUPFAM" id="SSF48371">
    <property type="entry name" value="ARM repeat"/>
    <property type="match status" value="1"/>
</dbReference>
<evidence type="ECO:0000313" key="8">
    <source>
        <dbReference type="EMBL" id="KZT01812.1"/>
    </source>
</evidence>
<dbReference type="InterPro" id="IPR013598">
    <property type="entry name" value="Exportin-1/Importin-b-like"/>
</dbReference>
<dbReference type="Proteomes" id="UP000076871">
    <property type="component" value="Unassembled WGS sequence"/>
</dbReference>
<dbReference type="GO" id="GO:0005737">
    <property type="term" value="C:cytoplasm"/>
    <property type="evidence" value="ECO:0007669"/>
    <property type="project" value="TreeGrafter"/>
</dbReference>
<evidence type="ECO:0000256" key="4">
    <source>
        <dbReference type="ARBA" id="ARBA00022448"/>
    </source>
</evidence>
<dbReference type="Gene3D" id="1.25.10.10">
    <property type="entry name" value="Leucine-rich Repeat Variant"/>
    <property type="match status" value="1"/>
</dbReference>
<evidence type="ECO:0000256" key="1">
    <source>
        <dbReference type="ARBA" id="ARBA00004123"/>
    </source>
</evidence>
<evidence type="ECO:0000256" key="3">
    <source>
        <dbReference type="ARBA" id="ARBA00016020"/>
    </source>
</evidence>
<dbReference type="InterPro" id="IPR040709">
    <property type="entry name" value="Importin_rep_1"/>
</dbReference>
<dbReference type="RefSeq" id="XP_040759552.1">
    <property type="nucleotide sequence ID" value="XM_040902521.1"/>
</dbReference>
<dbReference type="InParanoid" id="A0A165BX52"/>
<dbReference type="STRING" id="1314785.A0A165BX52"/>
<name>A0A165BX52_9APHY</name>
<dbReference type="Pfam" id="PF18773">
    <property type="entry name" value="Importin_rep"/>
    <property type="match status" value="1"/>
</dbReference>
<feature type="domain" description="Exportin-1/Importin-beta-like" evidence="7">
    <location>
        <begin position="111"/>
        <end position="249"/>
    </location>
</feature>
<evidence type="ECO:0000256" key="2">
    <source>
        <dbReference type="ARBA" id="ARBA00007991"/>
    </source>
</evidence>
<dbReference type="PANTHER" id="PTHR12363:SF33">
    <property type="entry name" value="IMPORTIN-13"/>
    <property type="match status" value="1"/>
</dbReference>
<dbReference type="PANTHER" id="PTHR12363">
    <property type="entry name" value="TRANSPORTIN 3 AND IMPORTIN 13"/>
    <property type="match status" value="1"/>
</dbReference>
<dbReference type="AlphaFoldDB" id="A0A165BX52"/>
<dbReference type="OrthoDB" id="2016913at2759"/>
<evidence type="ECO:0000256" key="6">
    <source>
        <dbReference type="ARBA" id="ARBA00023242"/>
    </source>
</evidence>
<comment type="subcellular location">
    <subcellularLocation>
        <location evidence="1">Nucleus</location>
    </subcellularLocation>
</comment>